<proteinExistence type="predicted"/>
<name>A0A3P7LGT5_DIBLA</name>
<gene>
    <name evidence="1" type="ORF">DILT_LOCUS4919</name>
</gene>
<dbReference type="Proteomes" id="UP000281553">
    <property type="component" value="Unassembled WGS sequence"/>
</dbReference>
<keyword evidence="2" id="KW-1185">Reference proteome</keyword>
<sequence>MGRHRLLGQFEAQLNNLLVVHMRRDARGRTPVSSKLNPVPILRSSLVERINTARCMRLRKARTPACIDANPEAVFKTHLLKAHRAETLSRPEVDAP</sequence>
<reference evidence="1 2" key="1">
    <citation type="submission" date="2018-11" db="EMBL/GenBank/DDBJ databases">
        <authorList>
            <consortium name="Pathogen Informatics"/>
        </authorList>
    </citation>
    <scope>NUCLEOTIDE SEQUENCE [LARGE SCALE GENOMIC DNA]</scope>
</reference>
<accession>A0A3P7LGT5</accession>
<evidence type="ECO:0000313" key="1">
    <source>
        <dbReference type="EMBL" id="VDN09088.1"/>
    </source>
</evidence>
<protein>
    <submittedName>
        <fullName evidence="1">Uncharacterized protein</fullName>
    </submittedName>
</protein>
<dbReference type="AlphaFoldDB" id="A0A3P7LGT5"/>
<organism evidence="1 2">
    <name type="scientific">Dibothriocephalus latus</name>
    <name type="common">Fish tapeworm</name>
    <name type="synonym">Diphyllobothrium latum</name>
    <dbReference type="NCBI Taxonomy" id="60516"/>
    <lineage>
        <taxon>Eukaryota</taxon>
        <taxon>Metazoa</taxon>
        <taxon>Spiralia</taxon>
        <taxon>Lophotrochozoa</taxon>
        <taxon>Platyhelminthes</taxon>
        <taxon>Cestoda</taxon>
        <taxon>Eucestoda</taxon>
        <taxon>Diphyllobothriidea</taxon>
        <taxon>Diphyllobothriidae</taxon>
        <taxon>Dibothriocephalus</taxon>
    </lineage>
</organism>
<dbReference type="EMBL" id="UYRU01046371">
    <property type="protein sequence ID" value="VDN09088.1"/>
    <property type="molecule type" value="Genomic_DNA"/>
</dbReference>
<evidence type="ECO:0000313" key="2">
    <source>
        <dbReference type="Proteomes" id="UP000281553"/>
    </source>
</evidence>